<evidence type="ECO:0000259" key="3">
    <source>
        <dbReference type="PROSITE" id="PS50048"/>
    </source>
</evidence>
<feature type="compositionally biased region" description="Polar residues" evidence="2">
    <location>
        <begin position="76"/>
        <end position="87"/>
    </location>
</feature>
<dbReference type="InterPro" id="IPR050987">
    <property type="entry name" value="AtrR-like"/>
</dbReference>
<feature type="region of interest" description="Disordered" evidence="2">
    <location>
        <begin position="584"/>
        <end position="606"/>
    </location>
</feature>
<evidence type="ECO:0000256" key="2">
    <source>
        <dbReference type="SAM" id="MobiDB-lite"/>
    </source>
</evidence>
<evidence type="ECO:0000313" key="4">
    <source>
        <dbReference type="EMBL" id="OSS45779.1"/>
    </source>
</evidence>
<gene>
    <name evidence="4" type="ORF">B5807_09511</name>
</gene>
<dbReference type="InParanoid" id="A0A1Y2LQA2"/>
<dbReference type="InterPro" id="IPR001138">
    <property type="entry name" value="Zn2Cys6_DnaBD"/>
</dbReference>
<dbReference type="SMART" id="SM00066">
    <property type="entry name" value="GAL4"/>
    <property type="match status" value="1"/>
</dbReference>
<keyword evidence="5" id="KW-1185">Reference proteome</keyword>
<feature type="region of interest" description="Disordered" evidence="2">
    <location>
        <begin position="70"/>
        <end position="114"/>
    </location>
</feature>
<dbReference type="SUPFAM" id="SSF57701">
    <property type="entry name" value="Zn2/Cys6 DNA-binding domain"/>
    <property type="match status" value="1"/>
</dbReference>
<dbReference type="GO" id="GO:0000981">
    <property type="term" value="F:DNA-binding transcription factor activity, RNA polymerase II-specific"/>
    <property type="evidence" value="ECO:0007669"/>
    <property type="project" value="InterPro"/>
</dbReference>
<evidence type="ECO:0000256" key="1">
    <source>
        <dbReference type="ARBA" id="ARBA00023242"/>
    </source>
</evidence>
<dbReference type="AlphaFoldDB" id="A0A1Y2LQA2"/>
<protein>
    <recommendedName>
        <fullName evidence="3">Zn(2)-C6 fungal-type domain-containing protein</fullName>
    </recommendedName>
</protein>
<dbReference type="GO" id="GO:0008270">
    <property type="term" value="F:zinc ion binding"/>
    <property type="evidence" value="ECO:0007669"/>
    <property type="project" value="InterPro"/>
</dbReference>
<dbReference type="PROSITE" id="PS50048">
    <property type="entry name" value="ZN2_CY6_FUNGAL_2"/>
    <property type="match status" value="1"/>
</dbReference>
<dbReference type="EMBL" id="KZ107853">
    <property type="protein sequence ID" value="OSS45779.1"/>
    <property type="molecule type" value="Genomic_DNA"/>
</dbReference>
<dbReference type="Proteomes" id="UP000193240">
    <property type="component" value="Unassembled WGS sequence"/>
</dbReference>
<dbReference type="Pfam" id="PF00172">
    <property type="entry name" value="Zn_clus"/>
    <property type="match status" value="1"/>
</dbReference>
<dbReference type="CDD" id="cd00067">
    <property type="entry name" value="GAL4"/>
    <property type="match status" value="1"/>
</dbReference>
<dbReference type="CDD" id="cd12148">
    <property type="entry name" value="fungal_TF_MHR"/>
    <property type="match status" value="1"/>
</dbReference>
<dbReference type="OMA" id="SWKFHCK"/>
<dbReference type="Gene3D" id="4.10.240.10">
    <property type="entry name" value="Zn(2)-C6 fungal-type DNA-binding domain"/>
    <property type="match status" value="1"/>
</dbReference>
<sequence length="678" mass="75412">MKLACLRCKSKKVKCDKGRPICHQCTTARAECVYVERRQRPRLTQQRVAVTSLSKRLELLERQIVNGGYRSESEPELNQTPSTSTSAIAPDSSEHDILTSSSLSPGNHVSDNGKDSWVYQMASDTQRQFQTQATPASTPTPQIDTDMSALNDALEDLGKLKSRADLTRGKASLEIQSDEARQCLEVFFETMNTLVLPNLFASAVDLDLLRSLPNIIGSPYVVLDPGVHVMYYAGLHEGLTQIRGPGHAMTQAAYLKALEHVPAWLEGSTETDMDVYTAALISWTAITNLDYQLAWRFHLKACYTLKSKGIDVLDVSPASTFEDEEKKDAPRYIFWHILSMDCLFRLFWGKPTTVRWNSRKVRPPSIISPLEMYPHPTRVMITCVWTSYTAKTATLISFIDTASPQNLSVSLKTDECCKELEALVVEWKMESLLKDTSVTLSTRCIVADHIMNINAIIVGLKRLANRIDKVNTVDEITLRAARKIVCLLLEFGQQGKDSGARHEDNPLTIFVHFILFYPFCAIFTLYEHIIASPDPSSCAADLLQLECVAAAMEYTSATIRADLRPFTKTIQALNKVARTVQNSRMKSADVQSTGGSGCSQQQPDAASTAATLMPELDLSAFDAWPDFPMTMDGDPDPLGYVRALENDFIGRNWNGEWWDGSTSVDTGVDTGVVYTLTE</sequence>
<dbReference type="InterPro" id="IPR036864">
    <property type="entry name" value="Zn2-C6_fun-type_DNA-bd_sf"/>
</dbReference>
<name>A0A1Y2LQA2_EPING</name>
<evidence type="ECO:0000313" key="5">
    <source>
        <dbReference type="Proteomes" id="UP000193240"/>
    </source>
</evidence>
<organism evidence="4 5">
    <name type="scientific">Epicoccum nigrum</name>
    <name type="common">Soil fungus</name>
    <name type="synonym">Epicoccum purpurascens</name>
    <dbReference type="NCBI Taxonomy" id="105696"/>
    <lineage>
        <taxon>Eukaryota</taxon>
        <taxon>Fungi</taxon>
        <taxon>Dikarya</taxon>
        <taxon>Ascomycota</taxon>
        <taxon>Pezizomycotina</taxon>
        <taxon>Dothideomycetes</taxon>
        <taxon>Pleosporomycetidae</taxon>
        <taxon>Pleosporales</taxon>
        <taxon>Pleosporineae</taxon>
        <taxon>Didymellaceae</taxon>
        <taxon>Epicoccum</taxon>
    </lineage>
</organism>
<dbReference type="PROSITE" id="PS00463">
    <property type="entry name" value="ZN2_CY6_FUNGAL_1"/>
    <property type="match status" value="1"/>
</dbReference>
<accession>A0A1Y2LQA2</accession>
<proteinExistence type="predicted"/>
<reference evidence="4 5" key="1">
    <citation type="journal article" date="2017" name="Genome Announc.">
        <title>Genome sequence of the saprophytic ascomycete Epicoccum nigrum ICMP 19927 strain isolated from New Zealand.</title>
        <authorList>
            <person name="Fokin M."/>
            <person name="Fleetwood D."/>
            <person name="Weir B.S."/>
            <person name="Villas-Boas S.G."/>
        </authorList>
    </citation>
    <scope>NUCLEOTIDE SEQUENCE [LARGE SCALE GENOMIC DNA]</scope>
    <source>
        <strain evidence="4 5">ICMP 19927</strain>
    </source>
</reference>
<feature type="compositionally biased region" description="Polar residues" evidence="2">
    <location>
        <begin position="98"/>
        <end position="110"/>
    </location>
</feature>
<keyword evidence="1" id="KW-0539">Nucleus</keyword>
<dbReference type="PANTHER" id="PTHR46910">
    <property type="entry name" value="TRANSCRIPTION FACTOR PDR1"/>
    <property type="match status" value="1"/>
</dbReference>
<feature type="domain" description="Zn(2)-C6 fungal-type" evidence="3">
    <location>
        <begin position="4"/>
        <end position="34"/>
    </location>
</feature>
<dbReference type="PANTHER" id="PTHR46910:SF5">
    <property type="entry name" value="ZN(II)2CYS6 TRANSCRIPTION FACTOR (EUROFUNG)"/>
    <property type="match status" value="1"/>
</dbReference>